<proteinExistence type="predicted"/>
<feature type="region of interest" description="Disordered" evidence="1">
    <location>
        <begin position="59"/>
        <end position="133"/>
    </location>
</feature>
<name>A0A0A1WNI5_ZEUCU</name>
<dbReference type="AlphaFoldDB" id="A0A0A1WNI5"/>
<evidence type="ECO:0000313" key="2">
    <source>
        <dbReference type="EMBL" id="JAD00231.1"/>
    </source>
</evidence>
<sequence>MLPICNDDLFNPTFTDLCVASTTHKNPTTDAGYRRDLPLHNETDSDCERNVSCFGAVSHRKHGRRGHGRRHVRSKSFTNSTSSQQRHHQRVGGGSGVMRRSSSADLLLRLSPVTTPKQECTSSTGNRQPHPKHEELIFLI</sequence>
<evidence type="ECO:0000256" key="1">
    <source>
        <dbReference type="SAM" id="MobiDB-lite"/>
    </source>
</evidence>
<reference evidence="2" key="2">
    <citation type="journal article" date="2015" name="Gigascience">
        <title>Reconstructing a comprehensive transcriptome assembly of a white-pupal translocated strain of the pest fruit fly Bactrocera cucurbitae.</title>
        <authorList>
            <person name="Sim S.B."/>
            <person name="Calla B."/>
            <person name="Hall B."/>
            <person name="DeRego T."/>
            <person name="Geib S.M."/>
        </authorList>
    </citation>
    <scope>NUCLEOTIDE SEQUENCE</scope>
</reference>
<feature type="compositionally biased region" description="Polar residues" evidence="1">
    <location>
        <begin position="112"/>
        <end position="127"/>
    </location>
</feature>
<organism evidence="2">
    <name type="scientific">Zeugodacus cucurbitae</name>
    <name type="common">Melon fruit fly</name>
    <name type="synonym">Bactrocera cucurbitae</name>
    <dbReference type="NCBI Taxonomy" id="28588"/>
    <lineage>
        <taxon>Eukaryota</taxon>
        <taxon>Metazoa</taxon>
        <taxon>Ecdysozoa</taxon>
        <taxon>Arthropoda</taxon>
        <taxon>Hexapoda</taxon>
        <taxon>Insecta</taxon>
        <taxon>Pterygota</taxon>
        <taxon>Neoptera</taxon>
        <taxon>Endopterygota</taxon>
        <taxon>Diptera</taxon>
        <taxon>Brachycera</taxon>
        <taxon>Muscomorpha</taxon>
        <taxon>Tephritoidea</taxon>
        <taxon>Tephritidae</taxon>
        <taxon>Zeugodacus</taxon>
        <taxon>Zeugodacus</taxon>
    </lineage>
</organism>
<reference evidence="2" key="1">
    <citation type="submission" date="2014-11" db="EMBL/GenBank/DDBJ databases">
        <authorList>
            <person name="Geib S."/>
        </authorList>
    </citation>
    <scope>NUCLEOTIDE SEQUENCE</scope>
</reference>
<feature type="compositionally biased region" description="Basic residues" evidence="1">
    <location>
        <begin position="59"/>
        <end position="74"/>
    </location>
</feature>
<feature type="compositionally biased region" description="Low complexity" evidence="1">
    <location>
        <begin position="97"/>
        <end position="111"/>
    </location>
</feature>
<dbReference type="EMBL" id="GBXI01014061">
    <property type="protein sequence ID" value="JAD00231.1"/>
    <property type="molecule type" value="Transcribed_RNA"/>
</dbReference>
<accession>A0A0A1WNI5</accession>
<gene>
    <name evidence="2" type="ORF">g.9522</name>
</gene>
<protein>
    <submittedName>
        <fullName evidence="2">Uncharacterized protein</fullName>
    </submittedName>
</protein>